<feature type="transmembrane region" description="Helical" evidence="1">
    <location>
        <begin position="414"/>
        <end position="436"/>
    </location>
</feature>
<feature type="transmembrane region" description="Helical" evidence="1">
    <location>
        <begin position="50"/>
        <end position="73"/>
    </location>
</feature>
<dbReference type="Pfam" id="PF13347">
    <property type="entry name" value="MFS_2"/>
    <property type="match status" value="1"/>
</dbReference>
<dbReference type="PANTHER" id="PTHR11328:SF24">
    <property type="entry name" value="MAJOR FACILITATOR SUPERFAMILY (MFS) PROFILE DOMAIN-CONTAINING PROTEIN"/>
    <property type="match status" value="1"/>
</dbReference>
<keyword evidence="1" id="KW-0472">Membrane</keyword>
<reference evidence="2" key="1">
    <citation type="submission" date="2024-05" db="EMBL/GenBank/DDBJ databases">
        <title>Isolation and characterization of Sporomusa carbonis sp. nov., a carboxydotrophic hydrogenogen in the genus of Sporomusa isolated from a charcoal burning pile.</title>
        <authorList>
            <person name="Boeer T."/>
            <person name="Rosenbaum F."/>
            <person name="Eysell L."/>
            <person name="Mueller V."/>
            <person name="Daniel R."/>
            <person name="Poehlein A."/>
        </authorList>
    </citation>
    <scope>NUCLEOTIDE SEQUENCE [LARGE SCALE GENOMIC DNA]</scope>
    <source>
        <strain evidence="2">DSM 3132</strain>
    </source>
</reference>
<name>A0ABZ3J0X8_SPOA4</name>
<proteinExistence type="predicted"/>
<dbReference type="InterPro" id="IPR039672">
    <property type="entry name" value="MFS_2"/>
</dbReference>
<feature type="transmembrane region" description="Helical" evidence="1">
    <location>
        <begin position="12"/>
        <end position="38"/>
    </location>
</feature>
<feature type="transmembrane region" description="Helical" evidence="1">
    <location>
        <begin position="85"/>
        <end position="110"/>
    </location>
</feature>
<keyword evidence="1" id="KW-1133">Transmembrane helix</keyword>
<feature type="transmembrane region" description="Helical" evidence="1">
    <location>
        <begin position="116"/>
        <end position="139"/>
    </location>
</feature>
<gene>
    <name evidence="2" type="primary">xylP</name>
    <name evidence="2" type="ORF">SPACI_017480</name>
</gene>
<feature type="transmembrane region" description="Helical" evidence="1">
    <location>
        <begin position="186"/>
        <end position="208"/>
    </location>
</feature>
<dbReference type="Proteomes" id="UP000216052">
    <property type="component" value="Chromosome"/>
</dbReference>
<sequence>METRSEQKTTKLELLQFGFGGGGFNLINNGLVGMYFLFFMTDQAKIPAAIAGTYLLIGKFVQMFLYPVVGAFYDKTTTRWGRYRPYLLFVTPITAVLAVLLFSVVSGLSITQKTVYYGAIYVAFCITCNIGVGLAMQSLIPLMSTDRTIRNFAVMSKQVIGNLGIAAGSAMVLPMVGFFSGTAQPWQAVAMVYGAILVLCMYICAYGVRRFDVGQETVAKKKSATFKEQIQILRVNKPLLFLACAYFFLLMSATITGSISMYLYKYVIKQPSLMVQLPMLQLPFAIALGVAMPYIFKKISKRTCFITAGVLLCIYPAVLVVFKPFANQFLILGLGAFSIMLGGICAIIGWSILPDCIDYAEWKTGKRSDALVTSCMSLATSLGIATGPFLTGWLLSAIGYSGGVMMTQKMLDSILYIATILPICCTLIALIFMKLFPITDTFYNTMLAELKEIRQAKQAL</sequence>
<feature type="transmembrane region" description="Helical" evidence="1">
    <location>
        <begin position="159"/>
        <end position="180"/>
    </location>
</feature>
<dbReference type="RefSeq" id="WP_169716752.1">
    <property type="nucleotide sequence ID" value="NZ_CP155571.1"/>
</dbReference>
<feature type="transmembrane region" description="Helical" evidence="1">
    <location>
        <begin position="239"/>
        <end position="263"/>
    </location>
</feature>
<evidence type="ECO:0000256" key="1">
    <source>
        <dbReference type="SAM" id="Phobius"/>
    </source>
</evidence>
<dbReference type="SUPFAM" id="SSF103473">
    <property type="entry name" value="MFS general substrate transporter"/>
    <property type="match status" value="1"/>
</dbReference>
<evidence type="ECO:0000313" key="3">
    <source>
        <dbReference type="Proteomes" id="UP000216052"/>
    </source>
</evidence>
<feature type="transmembrane region" description="Helical" evidence="1">
    <location>
        <begin position="371"/>
        <end position="394"/>
    </location>
</feature>
<protein>
    <submittedName>
        <fullName evidence="2">Isoprimeverose transporter</fullName>
    </submittedName>
</protein>
<organism evidence="2 3">
    <name type="scientific">Sporomusa acidovorans (strain ATCC 49682 / DSM 3132 / Mol)</name>
    <dbReference type="NCBI Taxonomy" id="1123286"/>
    <lineage>
        <taxon>Bacteria</taxon>
        <taxon>Bacillati</taxon>
        <taxon>Bacillota</taxon>
        <taxon>Negativicutes</taxon>
        <taxon>Selenomonadales</taxon>
        <taxon>Sporomusaceae</taxon>
        <taxon>Sporomusa</taxon>
    </lineage>
</organism>
<dbReference type="Gene3D" id="1.20.1250.20">
    <property type="entry name" value="MFS general substrate transporter like domains"/>
    <property type="match status" value="2"/>
</dbReference>
<feature type="transmembrane region" description="Helical" evidence="1">
    <location>
        <begin position="275"/>
        <end position="296"/>
    </location>
</feature>
<accession>A0ABZ3J0X8</accession>
<feature type="transmembrane region" description="Helical" evidence="1">
    <location>
        <begin position="328"/>
        <end position="350"/>
    </location>
</feature>
<evidence type="ECO:0000313" key="2">
    <source>
        <dbReference type="EMBL" id="XFO71714.1"/>
    </source>
</evidence>
<feature type="transmembrane region" description="Helical" evidence="1">
    <location>
        <begin position="303"/>
        <end position="322"/>
    </location>
</feature>
<dbReference type="InterPro" id="IPR036259">
    <property type="entry name" value="MFS_trans_sf"/>
</dbReference>
<keyword evidence="3" id="KW-1185">Reference proteome</keyword>
<keyword evidence="1" id="KW-0812">Transmembrane</keyword>
<dbReference type="NCBIfam" id="TIGR00792">
    <property type="entry name" value="gph"/>
    <property type="match status" value="1"/>
</dbReference>
<dbReference type="PANTHER" id="PTHR11328">
    <property type="entry name" value="MAJOR FACILITATOR SUPERFAMILY DOMAIN-CONTAINING PROTEIN"/>
    <property type="match status" value="1"/>
</dbReference>
<dbReference type="InterPro" id="IPR001927">
    <property type="entry name" value="Na/Gal_symport"/>
</dbReference>
<dbReference type="EMBL" id="CP155571">
    <property type="protein sequence ID" value="XFO71714.1"/>
    <property type="molecule type" value="Genomic_DNA"/>
</dbReference>